<proteinExistence type="predicted"/>
<evidence type="ECO:0000259" key="2">
    <source>
        <dbReference type="Pfam" id="PF00725"/>
    </source>
</evidence>
<evidence type="ECO:0000259" key="3">
    <source>
        <dbReference type="Pfam" id="PF02737"/>
    </source>
</evidence>
<dbReference type="Gene3D" id="1.10.1040.50">
    <property type="match status" value="1"/>
</dbReference>
<keyword evidence="1" id="KW-0560">Oxidoreductase</keyword>
<feature type="non-terminal residue" evidence="4">
    <location>
        <position position="261"/>
    </location>
</feature>
<dbReference type="GO" id="GO:0016509">
    <property type="term" value="F:long-chain (3S)-3-hydroxyacyl-CoA dehydrogenase (NAD+) activity"/>
    <property type="evidence" value="ECO:0007669"/>
    <property type="project" value="TreeGrafter"/>
</dbReference>
<dbReference type="PANTHER" id="PTHR43612:SF3">
    <property type="entry name" value="TRIFUNCTIONAL ENZYME SUBUNIT ALPHA, MITOCHONDRIAL"/>
    <property type="match status" value="1"/>
</dbReference>
<dbReference type="GO" id="GO:0070403">
    <property type="term" value="F:NAD+ binding"/>
    <property type="evidence" value="ECO:0007669"/>
    <property type="project" value="InterPro"/>
</dbReference>
<dbReference type="InterPro" id="IPR006108">
    <property type="entry name" value="3HC_DH_C"/>
</dbReference>
<dbReference type="SUPFAM" id="SSF48179">
    <property type="entry name" value="6-phosphogluconate dehydrogenase C-terminal domain-like"/>
    <property type="match status" value="2"/>
</dbReference>
<evidence type="ECO:0008006" key="5">
    <source>
        <dbReference type="Google" id="ProtNLM"/>
    </source>
</evidence>
<feature type="domain" description="3-hydroxyacyl-CoA dehydrogenase NAD binding" evidence="3">
    <location>
        <begin position="1"/>
        <end position="58"/>
    </location>
</feature>
<evidence type="ECO:0000313" key="4">
    <source>
        <dbReference type="EMBL" id="GAH67417.1"/>
    </source>
</evidence>
<accession>X1HDD6</accession>
<dbReference type="AlphaFoldDB" id="X1HDD6"/>
<dbReference type="InterPro" id="IPR006176">
    <property type="entry name" value="3-OHacyl-CoA_DH_NAD-bd"/>
</dbReference>
<dbReference type="GO" id="GO:0004300">
    <property type="term" value="F:enoyl-CoA hydratase activity"/>
    <property type="evidence" value="ECO:0007669"/>
    <property type="project" value="TreeGrafter"/>
</dbReference>
<dbReference type="PANTHER" id="PTHR43612">
    <property type="entry name" value="TRIFUNCTIONAL ENZYME SUBUNIT ALPHA"/>
    <property type="match status" value="1"/>
</dbReference>
<evidence type="ECO:0000256" key="1">
    <source>
        <dbReference type="ARBA" id="ARBA00023002"/>
    </source>
</evidence>
<name>X1HDD6_9ZZZZ</name>
<organism evidence="4">
    <name type="scientific">marine sediment metagenome</name>
    <dbReference type="NCBI Taxonomy" id="412755"/>
    <lineage>
        <taxon>unclassified sequences</taxon>
        <taxon>metagenomes</taxon>
        <taxon>ecological metagenomes</taxon>
    </lineage>
</organism>
<dbReference type="InterPro" id="IPR008927">
    <property type="entry name" value="6-PGluconate_DH-like_C_sf"/>
</dbReference>
<feature type="domain" description="3-hydroxyacyl-CoA dehydrogenase C-terminal" evidence="2">
    <location>
        <begin position="61"/>
        <end position="154"/>
    </location>
</feature>
<dbReference type="InterPro" id="IPR050136">
    <property type="entry name" value="FA_oxidation_alpha_subunit"/>
</dbReference>
<feature type="non-terminal residue" evidence="4">
    <location>
        <position position="1"/>
    </location>
</feature>
<dbReference type="InterPro" id="IPR006180">
    <property type="entry name" value="3-OHacyl-CoA_DH_CS"/>
</dbReference>
<sequence>IAEGAQRPERIIGMHFFSPVEKMPLLEIITSRYSSEQTLATAVALGRKLGKTVIVVKDSPGFFVNRILTPYLNEAFKLLEDGIAVDELDRAARRVGFPVGPCTLLDEVSLDVAGKVSGVMDSFIGERLEMADHNRRFMEDNRLGRKNGRGFYAYENGKKGKVDDTVYLLLDSPRRRSLPYEEVRQRLLASILNEAAYALEEGIIDSASVGDAGAIYGFGFPPFLGGPYWAIDRIGLTEFVIQLLRLEDRHGSRFAPAPGLV</sequence>
<protein>
    <recommendedName>
        <fullName evidence="5">3-hydroxyacyl-CoA dehydrogenase C-terminal domain-containing protein</fullName>
    </recommendedName>
</protein>
<dbReference type="EMBL" id="BARU01032121">
    <property type="protein sequence ID" value="GAH67417.1"/>
    <property type="molecule type" value="Genomic_DNA"/>
</dbReference>
<comment type="caution">
    <text evidence="4">The sequence shown here is derived from an EMBL/GenBank/DDBJ whole genome shotgun (WGS) entry which is preliminary data.</text>
</comment>
<dbReference type="PROSITE" id="PS00067">
    <property type="entry name" value="3HCDH"/>
    <property type="match status" value="1"/>
</dbReference>
<dbReference type="SUPFAM" id="SSF51735">
    <property type="entry name" value="NAD(P)-binding Rossmann-fold domains"/>
    <property type="match status" value="1"/>
</dbReference>
<reference evidence="4" key="1">
    <citation type="journal article" date="2014" name="Front. Microbiol.">
        <title>High frequency of phylogenetically diverse reductive dehalogenase-homologous genes in deep subseafloor sedimentary metagenomes.</title>
        <authorList>
            <person name="Kawai M."/>
            <person name="Futagami T."/>
            <person name="Toyoda A."/>
            <person name="Takaki Y."/>
            <person name="Nishi S."/>
            <person name="Hori S."/>
            <person name="Arai W."/>
            <person name="Tsubouchi T."/>
            <person name="Morono Y."/>
            <person name="Uchiyama I."/>
            <person name="Ito T."/>
            <person name="Fujiyama A."/>
            <person name="Inagaki F."/>
            <person name="Takami H."/>
        </authorList>
    </citation>
    <scope>NUCLEOTIDE SEQUENCE</scope>
    <source>
        <strain evidence="4">Expedition CK06-06</strain>
    </source>
</reference>
<gene>
    <name evidence="4" type="ORF">S03H2_50692</name>
</gene>
<dbReference type="Pfam" id="PF02737">
    <property type="entry name" value="3HCDH_N"/>
    <property type="match status" value="1"/>
</dbReference>
<dbReference type="Pfam" id="PF00725">
    <property type="entry name" value="3HCDH"/>
    <property type="match status" value="1"/>
</dbReference>
<dbReference type="Gene3D" id="3.40.50.720">
    <property type="entry name" value="NAD(P)-binding Rossmann-like Domain"/>
    <property type="match status" value="1"/>
</dbReference>
<dbReference type="InterPro" id="IPR036291">
    <property type="entry name" value="NAD(P)-bd_dom_sf"/>
</dbReference>
<dbReference type="GO" id="GO:0006635">
    <property type="term" value="P:fatty acid beta-oxidation"/>
    <property type="evidence" value="ECO:0007669"/>
    <property type="project" value="TreeGrafter"/>
</dbReference>